<feature type="transmembrane region" description="Helical" evidence="1">
    <location>
        <begin position="187"/>
        <end position="205"/>
    </location>
</feature>
<protein>
    <submittedName>
        <fullName evidence="2">Uncharacterized protein</fullName>
    </submittedName>
</protein>
<evidence type="ECO:0000313" key="2">
    <source>
        <dbReference type="EMBL" id="PRQ54015.1"/>
    </source>
</evidence>
<sequence length="206" mass="23565">MFTTIFTSYPSHDFSFSTDLSSSQVTKFLSLSSTPKSGHACFGRDFPWLLPHLLTSPPLLGKLSPVGEFIVPFDEAVQIASAIQPSKITWFLLGVLEPYVCSDWRRRWLDLVLQWWLLFMERQDLGGGSSLRQCAWWLFDRIRVCKIFLGFRLLAGFAPSALLYVRWASVPYLLGLCASLAGPKCLFCWGLMYLFCWGLMYLLYFA</sequence>
<keyword evidence="1" id="KW-0472">Membrane</keyword>
<reference evidence="2 3" key="1">
    <citation type="journal article" date="2018" name="Nat. Genet.">
        <title>The Rosa genome provides new insights in the design of modern roses.</title>
        <authorList>
            <person name="Bendahmane M."/>
        </authorList>
    </citation>
    <scope>NUCLEOTIDE SEQUENCE [LARGE SCALE GENOMIC DNA]</scope>
    <source>
        <strain evidence="3">cv. Old Blush</strain>
    </source>
</reference>
<accession>A0A2P6S5Q8</accession>
<gene>
    <name evidence="2" type="ORF">RchiOBHm_Chr2g0172891</name>
</gene>
<name>A0A2P6S5Q8_ROSCH</name>
<keyword evidence="1" id="KW-0812">Transmembrane</keyword>
<evidence type="ECO:0000313" key="3">
    <source>
        <dbReference type="Proteomes" id="UP000238479"/>
    </source>
</evidence>
<proteinExistence type="predicted"/>
<organism evidence="2 3">
    <name type="scientific">Rosa chinensis</name>
    <name type="common">China rose</name>
    <dbReference type="NCBI Taxonomy" id="74649"/>
    <lineage>
        <taxon>Eukaryota</taxon>
        <taxon>Viridiplantae</taxon>
        <taxon>Streptophyta</taxon>
        <taxon>Embryophyta</taxon>
        <taxon>Tracheophyta</taxon>
        <taxon>Spermatophyta</taxon>
        <taxon>Magnoliopsida</taxon>
        <taxon>eudicotyledons</taxon>
        <taxon>Gunneridae</taxon>
        <taxon>Pentapetalae</taxon>
        <taxon>rosids</taxon>
        <taxon>fabids</taxon>
        <taxon>Rosales</taxon>
        <taxon>Rosaceae</taxon>
        <taxon>Rosoideae</taxon>
        <taxon>Rosoideae incertae sedis</taxon>
        <taxon>Rosa</taxon>
    </lineage>
</organism>
<feature type="transmembrane region" description="Helical" evidence="1">
    <location>
        <begin position="147"/>
        <end position="167"/>
    </location>
</feature>
<keyword evidence="3" id="KW-1185">Reference proteome</keyword>
<dbReference type="AlphaFoldDB" id="A0A2P6S5Q8"/>
<dbReference type="EMBL" id="PDCK01000040">
    <property type="protein sequence ID" value="PRQ54015.1"/>
    <property type="molecule type" value="Genomic_DNA"/>
</dbReference>
<evidence type="ECO:0000256" key="1">
    <source>
        <dbReference type="SAM" id="Phobius"/>
    </source>
</evidence>
<dbReference type="Proteomes" id="UP000238479">
    <property type="component" value="Chromosome 2"/>
</dbReference>
<dbReference type="Gramene" id="PRQ54015">
    <property type="protein sequence ID" value="PRQ54015"/>
    <property type="gene ID" value="RchiOBHm_Chr2g0172891"/>
</dbReference>
<keyword evidence="1" id="KW-1133">Transmembrane helix</keyword>
<comment type="caution">
    <text evidence="2">The sequence shown here is derived from an EMBL/GenBank/DDBJ whole genome shotgun (WGS) entry which is preliminary data.</text>
</comment>